<dbReference type="EMBL" id="JACDXW010000005">
    <property type="protein sequence ID" value="MCB5364298.1"/>
    <property type="molecule type" value="Genomic_DNA"/>
</dbReference>
<comment type="caution">
    <text evidence="1">The sequence shown here is derived from an EMBL/GenBank/DDBJ whole genome shotgun (WGS) entry which is preliminary data.</text>
</comment>
<dbReference type="Proteomes" id="UP000776983">
    <property type="component" value="Unassembled WGS sequence"/>
</dbReference>
<gene>
    <name evidence="1" type="ORF">H0484_11115</name>
</gene>
<protein>
    <recommendedName>
        <fullName evidence="3">N-acetyltransferase domain-containing protein</fullName>
    </recommendedName>
</protein>
<reference evidence="1 2" key="1">
    <citation type="submission" date="2020-07" db="EMBL/GenBank/DDBJ databases">
        <title>Pusillimonas sp. nov., isolated from poultry manure in Taiwan.</title>
        <authorList>
            <person name="Lin S.-Y."/>
            <person name="Tang Y.-S."/>
            <person name="Young C.-C."/>
        </authorList>
    </citation>
    <scope>NUCLEOTIDE SEQUENCE [LARGE SCALE GENOMIC DNA]</scope>
    <source>
        <strain evidence="1 2">CC-YST705</strain>
    </source>
</reference>
<name>A0ABS8CE51_9BURK</name>
<organism evidence="1 2">
    <name type="scientific">Mesopusillimonas faecipullorum</name>
    <dbReference type="NCBI Taxonomy" id="2755040"/>
    <lineage>
        <taxon>Bacteria</taxon>
        <taxon>Pseudomonadati</taxon>
        <taxon>Pseudomonadota</taxon>
        <taxon>Betaproteobacteria</taxon>
        <taxon>Burkholderiales</taxon>
        <taxon>Alcaligenaceae</taxon>
        <taxon>Mesopusillimonas</taxon>
    </lineage>
</organism>
<evidence type="ECO:0000313" key="1">
    <source>
        <dbReference type="EMBL" id="MCB5364298.1"/>
    </source>
</evidence>
<dbReference type="RefSeq" id="WP_226954715.1">
    <property type="nucleotide sequence ID" value="NZ_JACDXW010000005.1"/>
</dbReference>
<accession>A0ABS8CE51</accession>
<proteinExistence type="predicted"/>
<evidence type="ECO:0008006" key="3">
    <source>
        <dbReference type="Google" id="ProtNLM"/>
    </source>
</evidence>
<sequence>MCKLSKADIVKFHELMGRTVPPELYTPDIVTLMLTEARRDAKVAEEFERHVWSRIDPQEYLDSQAHECAEFAVGLLAAPVPRDRTFMFKTVESVQDMGELEFGKALPVFVDFAPWLKVETTIYLRSITLHPSLRRKGFLTKFKKELMSRGITGLVLEAVQNPSLAYALHRKSQQSDSVVHLGNPLYVDYERMLFTSQTYALRLC</sequence>
<keyword evidence="2" id="KW-1185">Reference proteome</keyword>
<evidence type="ECO:0000313" key="2">
    <source>
        <dbReference type="Proteomes" id="UP000776983"/>
    </source>
</evidence>